<feature type="domain" description="RING-type" evidence="6">
    <location>
        <begin position="225"/>
        <end position="271"/>
    </location>
</feature>
<dbReference type="PANTHER" id="PTHR47156:SF7">
    <property type="entry name" value="RING-TYPE DOMAIN-CONTAINING PROTEIN"/>
    <property type="match status" value="1"/>
</dbReference>
<dbReference type="PROSITE" id="PS00518">
    <property type="entry name" value="ZF_RING_1"/>
    <property type="match status" value="1"/>
</dbReference>
<feature type="transmembrane region" description="Helical" evidence="5">
    <location>
        <begin position="176"/>
        <end position="202"/>
    </location>
</feature>
<gene>
    <name evidence="7" type="ORF">GCK72_011302</name>
</gene>
<dbReference type="EMBL" id="WUAV01000003">
    <property type="protein sequence ID" value="KAF1763037.1"/>
    <property type="molecule type" value="Genomic_DNA"/>
</dbReference>
<evidence type="ECO:0000313" key="8">
    <source>
        <dbReference type="Proteomes" id="UP000483820"/>
    </source>
</evidence>
<dbReference type="InterPro" id="IPR052667">
    <property type="entry name" value="E3_ubiquitin-ligase_RING"/>
</dbReference>
<keyword evidence="1" id="KW-0479">Metal-binding</keyword>
<dbReference type="InterPro" id="IPR013083">
    <property type="entry name" value="Znf_RING/FYVE/PHD"/>
</dbReference>
<evidence type="ECO:0000256" key="3">
    <source>
        <dbReference type="ARBA" id="ARBA00022833"/>
    </source>
</evidence>
<feature type="transmembrane region" description="Helical" evidence="5">
    <location>
        <begin position="143"/>
        <end position="164"/>
    </location>
</feature>
<keyword evidence="5" id="KW-0812">Transmembrane</keyword>
<keyword evidence="5" id="KW-0472">Membrane</keyword>
<keyword evidence="2 4" id="KW-0863">Zinc-finger</keyword>
<dbReference type="GO" id="GO:0008270">
    <property type="term" value="F:zinc ion binding"/>
    <property type="evidence" value="ECO:0007669"/>
    <property type="project" value="UniProtKB-KW"/>
</dbReference>
<dbReference type="RefSeq" id="XP_053587932.1">
    <property type="nucleotide sequence ID" value="XM_053728355.1"/>
</dbReference>
<feature type="transmembrane region" description="Helical" evidence="5">
    <location>
        <begin position="81"/>
        <end position="101"/>
    </location>
</feature>
<organism evidence="7 8">
    <name type="scientific">Caenorhabditis remanei</name>
    <name type="common">Caenorhabditis vulgaris</name>
    <dbReference type="NCBI Taxonomy" id="31234"/>
    <lineage>
        <taxon>Eukaryota</taxon>
        <taxon>Metazoa</taxon>
        <taxon>Ecdysozoa</taxon>
        <taxon>Nematoda</taxon>
        <taxon>Chromadorea</taxon>
        <taxon>Rhabditida</taxon>
        <taxon>Rhabditina</taxon>
        <taxon>Rhabditomorpha</taxon>
        <taxon>Rhabditoidea</taxon>
        <taxon>Rhabditidae</taxon>
        <taxon>Peloderinae</taxon>
        <taxon>Caenorhabditis</taxon>
    </lineage>
</organism>
<evidence type="ECO:0000256" key="4">
    <source>
        <dbReference type="PROSITE-ProRule" id="PRU00175"/>
    </source>
</evidence>
<evidence type="ECO:0000256" key="1">
    <source>
        <dbReference type="ARBA" id="ARBA00022723"/>
    </source>
</evidence>
<evidence type="ECO:0000256" key="2">
    <source>
        <dbReference type="ARBA" id="ARBA00022771"/>
    </source>
</evidence>
<dbReference type="CTD" id="9812507"/>
<dbReference type="GeneID" id="9812507"/>
<name>A0A6A5H769_CAERE</name>
<sequence length="299" mass="34004">MDQISRFFILIYLAVFITVLGSSLIYNACFPTFHNLCEGIVSLVWSCFTILFLAVIDEIFNAKYRQRNRIGQFQEFEFDSLCYFIAIALSGTILRVTFIFKGFSDTILLRFCWIFYLISVCSRIAIHVVGVKIGRFDLQHHKKLIIASTVFHVAITLATLRTTLIDAEDITRILEILWSQLGLGIISGVSTTEFLVVLTGGFRSLESDLRELNTERIDSDPIIECNICLVEFSPSRMPRILKKCGHTICESCADILLRQRYNLGIACPMCQTVTEHYESSSELPKNHAVLEFVEGIKTE</sequence>
<keyword evidence="5" id="KW-1133">Transmembrane helix</keyword>
<dbReference type="InterPro" id="IPR017907">
    <property type="entry name" value="Znf_RING_CS"/>
</dbReference>
<feature type="transmembrane region" description="Helical" evidence="5">
    <location>
        <begin position="107"/>
        <end position="131"/>
    </location>
</feature>
<evidence type="ECO:0000256" key="5">
    <source>
        <dbReference type="SAM" id="Phobius"/>
    </source>
</evidence>
<feature type="transmembrane region" description="Helical" evidence="5">
    <location>
        <begin position="40"/>
        <end position="60"/>
    </location>
</feature>
<keyword evidence="3" id="KW-0862">Zinc</keyword>
<reference evidence="7 8" key="1">
    <citation type="submission" date="2019-12" db="EMBL/GenBank/DDBJ databases">
        <title>Chromosome-level assembly of the Caenorhabditis remanei genome.</title>
        <authorList>
            <person name="Teterina A.A."/>
            <person name="Willis J.H."/>
            <person name="Phillips P.C."/>
        </authorList>
    </citation>
    <scope>NUCLEOTIDE SEQUENCE [LARGE SCALE GENOMIC DNA]</scope>
    <source>
        <strain evidence="7 8">PX506</strain>
        <tissue evidence="7">Whole organism</tissue>
    </source>
</reference>
<evidence type="ECO:0000313" key="7">
    <source>
        <dbReference type="EMBL" id="KAF1763037.1"/>
    </source>
</evidence>
<accession>A0A6A5H769</accession>
<dbReference type="Pfam" id="PF14634">
    <property type="entry name" value="zf-RING_5"/>
    <property type="match status" value="1"/>
</dbReference>
<protein>
    <recommendedName>
        <fullName evidence="6">RING-type domain-containing protein</fullName>
    </recommendedName>
</protein>
<comment type="caution">
    <text evidence="7">The sequence shown here is derived from an EMBL/GenBank/DDBJ whole genome shotgun (WGS) entry which is preliminary data.</text>
</comment>
<dbReference type="KEGG" id="crq:GCK72_011302"/>
<dbReference type="Proteomes" id="UP000483820">
    <property type="component" value="Chromosome III"/>
</dbReference>
<dbReference type="InterPro" id="IPR001841">
    <property type="entry name" value="Znf_RING"/>
</dbReference>
<dbReference type="SUPFAM" id="SSF57850">
    <property type="entry name" value="RING/U-box"/>
    <property type="match status" value="1"/>
</dbReference>
<dbReference type="Gene3D" id="3.30.40.10">
    <property type="entry name" value="Zinc/RING finger domain, C3HC4 (zinc finger)"/>
    <property type="match status" value="1"/>
</dbReference>
<dbReference type="PROSITE" id="PS50089">
    <property type="entry name" value="ZF_RING_2"/>
    <property type="match status" value="1"/>
</dbReference>
<evidence type="ECO:0000259" key="6">
    <source>
        <dbReference type="PROSITE" id="PS50089"/>
    </source>
</evidence>
<dbReference type="PANTHER" id="PTHR47156">
    <property type="entry name" value="PROTEIN CBG20824"/>
    <property type="match status" value="1"/>
</dbReference>
<proteinExistence type="predicted"/>
<dbReference type="AlphaFoldDB" id="A0A6A5H769"/>
<feature type="transmembrane region" description="Helical" evidence="5">
    <location>
        <begin position="7"/>
        <end position="28"/>
    </location>
</feature>
<dbReference type="SMART" id="SM00184">
    <property type="entry name" value="RING"/>
    <property type="match status" value="1"/>
</dbReference>